<dbReference type="PANTHER" id="PTHR47371:SF3">
    <property type="entry name" value="PHOSPHOGLYCEROL TRANSFERASE I"/>
    <property type="match status" value="1"/>
</dbReference>
<keyword evidence="10" id="KW-1185">Reference proteome</keyword>
<gene>
    <name evidence="9" type="ORF">DTO57_04660</name>
</gene>
<protein>
    <submittedName>
        <fullName evidence="9">LTA synthase family protein</fullName>
    </submittedName>
</protein>
<evidence type="ECO:0000256" key="1">
    <source>
        <dbReference type="ARBA" id="ARBA00004651"/>
    </source>
</evidence>
<name>A0A367Y7U9_9MICO</name>
<evidence type="ECO:0000256" key="4">
    <source>
        <dbReference type="ARBA" id="ARBA00022692"/>
    </source>
</evidence>
<dbReference type="Proteomes" id="UP000253508">
    <property type="component" value="Unassembled WGS sequence"/>
</dbReference>
<dbReference type="InterPro" id="IPR017850">
    <property type="entry name" value="Alkaline_phosphatase_core_sf"/>
</dbReference>
<sequence length="496" mass="52660">MSRTLRAAASTIAWVLFWAGLTLLIASLGIRVFYGKISLDQLLLNLIAVQTDGGGGAGLVWAAIIAIGVLPIAATLALAFGRRRRVRRAARAGRPRARILGPVGMLATVAVACAGSFAFATTIKLPDYVRSAANTADIGDYYVAPRVADASGAHNVVVIYLESGEETLEDPAVTEVNPYERLNEATADFGSIDELTQYAGGGWTMAGLVSTQCGLPLKGIVAASRGEIIDDLSGGLTSYLPGASCVGDVLAEAGYRNVFMGGANAAFAAKGLFLSDHGYGAELDLLHWRELGEAEADMRSDWGLSDERLMARAIEQVDALHDDYESTGQLFNLGVLTLDTHEPAHAYDYCPIETEEEMTSIYACSMDQVTGLVEHMREASYLDDTALVIMGDHLKQTGIAAAFHAELADRTDRTIYNRIWVPGGTPATRGSVDQLSMYGTILEAAGLHIGGGAAGLGVSAFAERIPDASPLALSSSRYRALLTSRSDDFYEAAWGH</sequence>
<keyword evidence="5 7" id="KW-1133">Transmembrane helix</keyword>
<comment type="caution">
    <text evidence="9">The sequence shown here is derived from an EMBL/GenBank/DDBJ whole genome shotgun (WGS) entry which is preliminary data.</text>
</comment>
<evidence type="ECO:0000256" key="3">
    <source>
        <dbReference type="ARBA" id="ARBA00022475"/>
    </source>
</evidence>
<dbReference type="OrthoDB" id="9760224at2"/>
<feature type="transmembrane region" description="Helical" evidence="7">
    <location>
        <begin position="12"/>
        <end position="34"/>
    </location>
</feature>
<reference evidence="9 10" key="1">
    <citation type="submission" date="2018-07" db="EMBL/GenBank/DDBJ databases">
        <title>Microbacterium endoborsara sp. nov., a novel actinobacterium isolated from Borszczowia aralocaspica.</title>
        <authorList>
            <person name="An D."/>
        </authorList>
    </citation>
    <scope>NUCLEOTIDE SEQUENCE [LARGE SCALE GENOMIC DNA]</scope>
    <source>
        <strain evidence="9 10">C1.15228</strain>
    </source>
</reference>
<keyword evidence="4 7" id="KW-0812">Transmembrane</keyword>
<dbReference type="EMBL" id="QORO01000001">
    <property type="protein sequence ID" value="RCK61908.1"/>
    <property type="molecule type" value="Genomic_DNA"/>
</dbReference>
<dbReference type="GO" id="GO:0005886">
    <property type="term" value="C:plasma membrane"/>
    <property type="evidence" value="ECO:0007669"/>
    <property type="project" value="UniProtKB-SubCell"/>
</dbReference>
<dbReference type="InterPro" id="IPR000917">
    <property type="entry name" value="Sulfatase_N"/>
</dbReference>
<dbReference type="SUPFAM" id="SSF53649">
    <property type="entry name" value="Alkaline phosphatase-like"/>
    <property type="match status" value="1"/>
</dbReference>
<evidence type="ECO:0000259" key="8">
    <source>
        <dbReference type="Pfam" id="PF00884"/>
    </source>
</evidence>
<dbReference type="InterPro" id="IPR050448">
    <property type="entry name" value="OpgB/LTA_synthase_biosynth"/>
</dbReference>
<organism evidence="9 10">
    <name type="scientific">Microbacterium sorbitolivorans</name>
    <dbReference type="NCBI Taxonomy" id="1867410"/>
    <lineage>
        <taxon>Bacteria</taxon>
        <taxon>Bacillati</taxon>
        <taxon>Actinomycetota</taxon>
        <taxon>Actinomycetes</taxon>
        <taxon>Micrococcales</taxon>
        <taxon>Microbacteriaceae</taxon>
        <taxon>Microbacterium</taxon>
    </lineage>
</organism>
<keyword evidence="3" id="KW-1003">Cell membrane</keyword>
<evidence type="ECO:0000256" key="6">
    <source>
        <dbReference type="ARBA" id="ARBA00023136"/>
    </source>
</evidence>
<evidence type="ECO:0000256" key="2">
    <source>
        <dbReference type="ARBA" id="ARBA00004936"/>
    </source>
</evidence>
<feature type="transmembrane region" description="Helical" evidence="7">
    <location>
        <begin position="99"/>
        <end position="120"/>
    </location>
</feature>
<feature type="transmembrane region" description="Helical" evidence="7">
    <location>
        <begin position="54"/>
        <end position="78"/>
    </location>
</feature>
<evidence type="ECO:0000256" key="5">
    <source>
        <dbReference type="ARBA" id="ARBA00022989"/>
    </source>
</evidence>
<comment type="pathway">
    <text evidence="2">Cell wall biogenesis; lipoteichoic acid biosynthesis.</text>
</comment>
<dbReference type="PANTHER" id="PTHR47371">
    <property type="entry name" value="LIPOTEICHOIC ACID SYNTHASE"/>
    <property type="match status" value="1"/>
</dbReference>
<dbReference type="Gene3D" id="3.40.720.10">
    <property type="entry name" value="Alkaline Phosphatase, subunit A"/>
    <property type="match status" value="1"/>
</dbReference>
<feature type="domain" description="Sulfatase N-terminal" evidence="8">
    <location>
        <begin position="244"/>
        <end position="446"/>
    </location>
</feature>
<proteinExistence type="predicted"/>
<evidence type="ECO:0000313" key="10">
    <source>
        <dbReference type="Proteomes" id="UP000253508"/>
    </source>
</evidence>
<dbReference type="AlphaFoldDB" id="A0A367Y7U9"/>
<accession>A0A367Y7U9</accession>
<dbReference type="Pfam" id="PF00884">
    <property type="entry name" value="Sulfatase"/>
    <property type="match status" value="1"/>
</dbReference>
<keyword evidence="6 7" id="KW-0472">Membrane</keyword>
<comment type="subcellular location">
    <subcellularLocation>
        <location evidence="1">Cell membrane</location>
        <topology evidence="1">Multi-pass membrane protein</topology>
    </subcellularLocation>
</comment>
<evidence type="ECO:0000313" key="9">
    <source>
        <dbReference type="EMBL" id="RCK61908.1"/>
    </source>
</evidence>
<evidence type="ECO:0000256" key="7">
    <source>
        <dbReference type="SAM" id="Phobius"/>
    </source>
</evidence>